<feature type="non-terminal residue" evidence="1">
    <location>
        <position position="50"/>
    </location>
</feature>
<dbReference type="SUPFAM" id="SSF51430">
    <property type="entry name" value="NAD(P)-linked oxidoreductase"/>
    <property type="match status" value="1"/>
</dbReference>
<name>T0Y7Y8_9ZZZZ</name>
<dbReference type="Gene3D" id="3.20.20.100">
    <property type="entry name" value="NADP-dependent oxidoreductase domain"/>
    <property type="match status" value="1"/>
</dbReference>
<evidence type="ECO:0000313" key="1">
    <source>
        <dbReference type="EMBL" id="EQD31246.1"/>
    </source>
</evidence>
<organism evidence="1">
    <name type="scientific">mine drainage metagenome</name>
    <dbReference type="NCBI Taxonomy" id="410659"/>
    <lineage>
        <taxon>unclassified sequences</taxon>
        <taxon>metagenomes</taxon>
        <taxon>ecological metagenomes</taxon>
    </lineage>
</organism>
<dbReference type="InterPro" id="IPR036812">
    <property type="entry name" value="NAD(P)_OxRdtase_dom_sf"/>
</dbReference>
<comment type="caution">
    <text evidence="1">The sequence shown here is derived from an EMBL/GenBank/DDBJ whole genome shotgun (WGS) entry which is preliminary data.</text>
</comment>
<dbReference type="EMBL" id="AUZY01012187">
    <property type="protein sequence ID" value="EQD31246.1"/>
    <property type="molecule type" value="Genomic_DNA"/>
</dbReference>
<reference evidence="1" key="1">
    <citation type="submission" date="2013-08" db="EMBL/GenBank/DDBJ databases">
        <authorList>
            <person name="Mendez C."/>
            <person name="Richter M."/>
            <person name="Ferrer M."/>
            <person name="Sanchez J."/>
        </authorList>
    </citation>
    <scope>NUCLEOTIDE SEQUENCE</scope>
</reference>
<protein>
    <recommendedName>
        <fullName evidence="2">Aldo/keto reductase</fullName>
    </recommendedName>
</protein>
<evidence type="ECO:0008006" key="2">
    <source>
        <dbReference type="Google" id="ProtNLM"/>
    </source>
</evidence>
<dbReference type="AlphaFoldDB" id="T0Y7Y8"/>
<gene>
    <name evidence="1" type="ORF">B1B_18220</name>
</gene>
<proteinExistence type="predicted"/>
<reference evidence="1" key="2">
    <citation type="journal article" date="2014" name="ISME J.">
        <title>Microbial stratification in low pH oxic and suboxic macroscopic growths along an acid mine drainage.</title>
        <authorList>
            <person name="Mendez-Garcia C."/>
            <person name="Mesa V."/>
            <person name="Sprenger R.R."/>
            <person name="Richter M."/>
            <person name="Diez M.S."/>
            <person name="Solano J."/>
            <person name="Bargiela R."/>
            <person name="Golyshina O.V."/>
            <person name="Manteca A."/>
            <person name="Ramos J.L."/>
            <person name="Gallego J.R."/>
            <person name="Llorente I."/>
            <person name="Martins Dos Santos V.A."/>
            <person name="Jensen O.N."/>
            <person name="Pelaez A.I."/>
            <person name="Sanchez J."/>
            <person name="Ferrer M."/>
        </authorList>
    </citation>
    <scope>NUCLEOTIDE SEQUENCE</scope>
</reference>
<accession>T0Y7Y8</accession>
<sequence>MNYRAFGKTGIKVSDLILGTWYLPNSGTIVKPQVDREGSIKLIQKAYDLG</sequence>